<name>D8LR73_ECTSI</name>
<accession>D8LR73</accession>
<dbReference type="InParanoid" id="D8LR73"/>
<dbReference type="Proteomes" id="UP000002630">
    <property type="component" value="Linkage Group LG16"/>
</dbReference>
<protein>
    <submittedName>
        <fullName evidence="5">Hypothetical acylphosphatase</fullName>
    </submittedName>
</protein>
<dbReference type="InterPro" id="IPR036046">
    <property type="entry name" value="Acylphosphatase-like_dom_sf"/>
</dbReference>
<dbReference type="SUPFAM" id="SSF54975">
    <property type="entry name" value="Acylphosphatase/BLUF domain-like"/>
    <property type="match status" value="1"/>
</dbReference>
<feature type="chain" id="PRO_5003117460" evidence="3">
    <location>
        <begin position="22"/>
        <end position="197"/>
    </location>
</feature>
<dbReference type="OrthoDB" id="10416862at2759"/>
<keyword evidence="6" id="KW-1185">Reference proteome</keyword>
<evidence type="ECO:0000256" key="3">
    <source>
        <dbReference type="SAM" id="SignalP"/>
    </source>
</evidence>
<dbReference type="EMBL" id="FN649741">
    <property type="protein sequence ID" value="CBN77746.1"/>
    <property type="molecule type" value="Genomic_DNA"/>
</dbReference>
<feature type="domain" description="Acylphosphatase-like" evidence="4">
    <location>
        <begin position="95"/>
        <end position="184"/>
    </location>
</feature>
<evidence type="ECO:0000256" key="1">
    <source>
        <dbReference type="PROSITE-ProRule" id="PRU00520"/>
    </source>
</evidence>
<dbReference type="Pfam" id="PF00708">
    <property type="entry name" value="Acylphosphatase"/>
    <property type="match status" value="1"/>
</dbReference>
<proteinExistence type="inferred from homology"/>
<keyword evidence="3" id="KW-0732">Signal</keyword>
<evidence type="ECO:0000313" key="5">
    <source>
        <dbReference type="EMBL" id="CBN77746.1"/>
    </source>
</evidence>
<feature type="signal peptide" evidence="3">
    <location>
        <begin position="1"/>
        <end position="21"/>
    </location>
</feature>
<dbReference type="PROSITE" id="PS51160">
    <property type="entry name" value="ACYLPHOSPHATASE_3"/>
    <property type="match status" value="1"/>
</dbReference>
<comment type="caution">
    <text evidence="1">Lacks conserved residue(s) required for the propagation of feature annotation.</text>
</comment>
<reference evidence="5 6" key="1">
    <citation type="journal article" date="2010" name="Nature">
        <title>The Ectocarpus genome and the independent evolution of multicellularity in brown algae.</title>
        <authorList>
            <person name="Cock J.M."/>
            <person name="Sterck L."/>
            <person name="Rouze P."/>
            <person name="Scornet D."/>
            <person name="Allen A.E."/>
            <person name="Amoutzias G."/>
            <person name="Anthouard V."/>
            <person name="Artiguenave F."/>
            <person name="Aury J.M."/>
            <person name="Badger J.H."/>
            <person name="Beszteri B."/>
            <person name="Billiau K."/>
            <person name="Bonnet E."/>
            <person name="Bothwell J.H."/>
            <person name="Bowler C."/>
            <person name="Boyen C."/>
            <person name="Brownlee C."/>
            <person name="Carrano C.J."/>
            <person name="Charrier B."/>
            <person name="Cho G.Y."/>
            <person name="Coelho S.M."/>
            <person name="Collen J."/>
            <person name="Corre E."/>
            <person name="Da Silva C."/>
            <person name="Delage L."/>
            <person name="Delaroque N."/>
            <person name="Dittami S.M."/>
            <person name="Doulbeau S."/>
            <person name="Elias M."/>
            <person name="Farnham G."/>
            <person name="Gachon C.M."/>
            <person name="Gschloessl B."/>
            <person name="Heesch S."/>
            <person name="Jabbari K."/>
            <person name="Jubin C."/>
            <person name="Kawai H."/>
            <person name="Kimura K."/>
            <person name="Kloareg B."/>
            <person name="Kupper F.C."/>
            <person name="Lang D."/>
            <person name="Le Bail A."/>
            <person name="Leblanc C."/>
            <person name="Lerouge P."/>
            <person name="Lohr M."/>
            <person name="Lopez P.J."/>
            <person name="Martens C."/>
            <person name="Maumus F."/>
            <person name="Michel G."/>
            <person name="Miranda-Saavedra D."/>
            <person name="Morales J."/>
            <person name="Moreau H."/>
            <person name="Motomura T."/>
            <person name="Nagasato C."/>
            <person name="Napoli C.A."/>
            <person name="Nelson D.R."/>
            <person name="Nyvall-Collen P."/>
            <person name="Peters A.F."/>
            <person name="Pommier C."/>
            <person name="Potin P."/>
            <person name="Poulain J."/>
            <person name="Quesneville H."/>
            <person name="Read B."/>
            <person name="Rensing S.A."/>
            <person name="Ritter A."/>
            <person name="Rousvoal S."/>
            <person name="Samanta M."/>
            <person name="Samson G."/>
            <person name="Schroeder D.C."/>
            <person name="Segurens B."/>
            <person name="Strittmatter M."/>
            <person name="Tonon T."/>
            <person name="Tregear J.W."/>
            <person name="Valentin K."/>
            <person name="von Dassow P."/>
            <person name="Yamagishi T."/>
            <person name="Van de Peer Y."/>
            <person name="Wincker P."/>
        </authorList>
    </citation>
    <scope>NUCLEOTIDE SEQUENCE [LARGE SCALE GENOMIC DNA]</scope>
    <source>
        <strain evidence="6">Ec32 / CCAP1310/4</strain>
    </source>
</reference>
<dbReference type="EMBL" id="FN648841">
    <property type="protein sequence ID" value="CBN77746.1"/>
    <property type="molecule type" value="Genomic_DNA"/>
</dbReference>
<evidence type="ECO:0000259" key="4">
    <source>
        <dbReference type="PROSITE" id="PS51160"/>
    </source>
</evidence>
<dbReference type="eggNOG" id="ENOG502SES2">
    <property type="taxonomic scope" value="Eukaryota"/>
</dbReference>
<gene>
    <name evidence="5" type="ORF">Esi_0062_0118</name>
</gene>
<evidence type="ECO:0000256" key="2">
    <source>
        <dbReference type="RuleBase" id="RU004168"/>
    </source>
</evidence>
<dbReference type="Gene3D" id="3.30.70.100">
    <property type="match status" value="1"/>
</dbReference>
<comment type="similarity">
    <text evidence="2">Belongs to the acylphosphatase family.</text>
</comment>
<organism evidence="5 6">
    <name type="scientific">Ectocarpus siliculosus</name>
    <name type="common">Brown alga</name>
    <name type="synonym">Conferva siliculosa</name>
    <dbReference type="NCBI Taxonomy" id="2880"/>
    <lineage>
        <taxon>Eukaryota</taxon>
        <taxon>Sar</taxon>
        <taxon>Stramenopiles</taxon>
        <taxon>Ochrophyta</taxon>
        <taxon>PX clade</taxon>
        <taxon>Phaeophyceae</taxon>
        <taxon>Ectocarpales</taxon>
        <taxon>Ectocarpaceae</taxon>
        <taxon>Ectocarpus</taxon>
    </lineage>
</organism>
<sequence>MRLSLLLSFMAAASSLRRSSGFMFAAAGARSGSCSNRSGVPCTTRACKGPSRTATPATASTGWSYASSSLRMGETAGEEGLAADGGSSDGTALAEARIVVQGQSTGGYFRAHARNEAHFNRKLCGALKELGQGQTEIIVEGKTSAIRSFLRWCKRGPGLSQQIQEVTVDWAEYTGIFDGFEVFPDETSQNTAAAGVP</sequence>
<dbReference type="AlphaFoldDB" id="D8LR73"/>
<dbReference type="InterPro" id="IPR001792">
    <property type="entry name" value="Acylphosphatase-like_dom"/>
</dbReference>
<evidence type="ECO:0000313" key="6">
    <source>
        <dbReference type="Proteomes" id="UP000002630"/>
    </source>
</evidence>